<dbReference type="EMBL" id="CP060715">
    <property type="protein sequence ID" value="QNN60017.1"/>
    <property type="molecule type" value="Genomic_DNA"/>
</dbReference>
<comment type="subcellular location">
    <subcellularLocation>
        <location evidence="1">Membrane</location>
        <topology evidence="1">Multi-pass membrane protein</topology>
    </subcellularLocation>
</comment>
<name>A0A7G9RWP2_9FIRM</name>
<dbReference type="InterPro" id="IPR003825">
    <property type="entry name" value="Colicin-V_CvpA"/>
</dbReference>
<dbReference type="GO" id="GO:0009403">
    <property type="term" value="P:toxin biosynthetic process"/>
    <property type="evidence" value="ECO:0007669"/>
    <property type="project" value="InterPro"/>
</dbReference>
<proteinExistence type="predicted"/>
<dbReference type="PANTHER" id="PTHR37306:SF1">
    <property type="entry name" value="COLICIN V PRODUCTION PROTEIN"/>
    <property type="match status" value="1"/>
</dbReference>
<dbReference type="GO" id="GO:0016020">
    <property type="term" value="C:membrane"/>
    <property type="evidence" value="ECO:0007669"/>
    <property type="project" value="UniProtKB-SubCell"/>
</dbReference>
<dbReference type="RefSeq" id="WP_187533150.1">
    <property type="nucleotide sequence ID" value="NZ_CBCSHU010000002.1"/>
</dbReference>
<dbReference type="Proteomes" id="UP000515928">
    <property type="component" value="Chromosome"/>
</dbReference>
<reference evidence="6 7" key="1">
    <citation type="submission" date="2020-08" db="EMBL/GenBank/DDBJ databases">
        <title>Genome sequence of Erysipelothrix inopinata DSM 15511T.</title>
        <authorList>
            <person name="Hyun D.-W."/>
            <person name="Bae J.-W."/>
        </authorList>
    </citation>
    <scope>NUCLEOTIDE SEQUENCE [LARGE SCALE GENOMIC DNA]</scope>
    <source>
        <strain evidence="6 7">DSM 15511</strain>
    </source>
</reference>
<protein>
    <submittedName>
        <fullName evidence="6">CvpA family protein</fullName>
    </submittedName>
</protein>
<evidence type="ECO:0000256" key="1">
    <source>
        <dbReference type="ARBA" id="ARBA00004141"/>
    </source>
</evidence>
<feature type="transmembrane region" description="Helical" evidence="5">
    <location>
        <begin position="120"/>
        <end position="141"/>
    </location>
</feature>
<evidence type="ECO:0000313" key="6">
    <source>
        <dbReference type="EMBL" id="QNN60017.1"/>
    </source>
</evidence>
<keyword evidence="7" id="KW-1185">Reference proteome</keyword>
<feature type="transmembrane region" description="Helical" evidence="5">
    <location>
        <begin position="84"/>
        <end position="108"/>
    </location>
</feature>
<keyword evidence="4 5" id="KW-0472">Membrane</keyword>
<dbReference type="AlphaFoldDB" id="A0A7G9RWP2"/>
<organism evidence="6 7">
    <name type="scientific">Erysipelothrix inopinata</name>
    <dbReference type="NCBI Taxonomy" id="225084"/>
    <lineage>
        <taxon>Bacteria</taxon>
        <taxon>Bacillati</taxon>
        <taxon>Bacillota</taxon>
        <taxon>Erysipelotrichia</taxon>
        <taxon>Erysipelotrichales</taxon>
        <taxon>Erysipelotrichaceae</taxon>
        <taxon>Erysipelothrix</taxon>
    </lineage>
</organism>
<dbReference type="PANTHER" id="PTHR37306">
    <property type="entry name" value="COLICIN V PRODUCTION PROTEIN"/>
    <property type="match status" value="1"/>
</dbReference>
<evidence type="ECO:0000256" key="2">
    <source>
        <dbReference type="ARBA" id="ARBA00022692"/>
    </source>
</evidence>
<dbReference type="KEGG" id="eio:H9L01_06450"/>
<evidence type="ECO:0000256" key="4">
    <source>
        <dbReference type="ARBA" id="ARBA00023136"/>
    </source>
</evidence>
<evidence type="ECO:0000256" key="3">
    <source>
        <dbReference type="ARBA" id="ARBA00022989"/>
    </source>
</evidence>
<accession>A0A7G9RWP2</accession>
<keyword evidence="2 5" id="KW-0812">Transmembrane</keyword>
<sequence>MFVFPTDWIVYLNGVLIIWLLIEIYQGYKRGLLLQLVDFVGTFVSLFIAWVISPVFEKVYAFVAIEGNGFITVNQVVSQQINRLVWFVILFAAIRLLLMLVTPLASFISKMPLIKQVNSAIGGVFAVLLFIFKMVVVCILLSTPIVKNGNQIVERTWLNKIESVTAPISSSVDQFIQRNDAIQSIILNQRLTPEQEDAMSKWLYEKGFNEKEIKEYINSYE</sequence>
<feature type="transmembrane region" description="Helical" evidence="5">
    <location>
        <begin position="6"/>
        <end position="25"/>
    </location>
</feature>
<dbReference type="Pfam" id="PF02674">
    <property type="entry name" value="Colicin_V"/>
    <property type="match status" value="1"/>
</dbReference>
<keyword evidence="3 5" id="KW-1133">Transmembrane helix</keyword>
<evidence type="ECO:0000256" key="5">
    <source>
        <dbReference type="SAM" id="Phobius"/>
    </source>
</evidence>
<gene>
    <name evidence="6" type="ORF">H9L01_06450</name>
</gene>
<evidence type="ECO:0000313" key="7">
    <source>
        <dbReference type="Proteomes" id="UP000515928"/>
    </source>
</evidence>